<organism evidence="1 2">
    <name type="scientific">Paraburkholderia unamae</name>
    <dbReference type="NCBI Taxonomy" id="219649"/>
    <lineage>
        <taxon>Bacteria</taxon>
        <taxon>Pseudomonadati</taxon>
        <taxon>Pseudomonadota</taxon>
        <taxon>Betaproteobacteria</taxon>
        <taxon>Burkholderiales</taxon>
        <taxon>Burkholderiaceae</taxon>
        <taxon>Paraburkholderia</taxon>
    </lineage>
</organism>
<comment type="caution">
    <text evidence="1">The sequence shown here is derived from an EMBL/GenBank/DDBJ whole genome shotgun (WGS) entry which is preliminary data.</text>
</comment>
<name>A0ABX5KTU7_9BURK</name>
<keyword evidence="2" id="KW-1185">Reference proteome</keyword>
<reference evidence="1 2" key="1">
    <citation type="submission" date="2018-05" db="EMBL/GenBank/DDBJ databases">
        <title>Genomic Encyclopedia of Type Strains, Phase IV (KMG-V): Genome sequencing to study the core and pangenomes of soil and plant-associated prokaryotes.</title>
        <authorList>
            <person name="Whitman W."/>
        </authorList>
    </citation>
    <scope>NUCLEOTIDE SEQUENCE [LARGE SCALE GENOMIC DNA]</scope>
    <source>
        <strain evidence="1 2">SCZa-39</strain>
    </source>
</reference>
<dbReference type="RefSeq" id="WP_116609893.1">
    <property type="nucleotide sequence ID" value="NZ_QEOB01000002.1"/>
</dbReference>
<evidence type="ECO:0000313" key="2">
    <source>
        <dbReference type="Proteomes" id="UP000245712"/>
    </source>
</evidence>
<evidence type="ECO:0000313" key="1">
    <source>
        <dbReference type="EMBL" id="PVX86486.1"/>
    </source>
</evidence>
<proteinExistence type="predicted"/>
<dbReference type="Proteomes" id="UP000245712">
    <property type="component" value="Unassembled WGS sequence"/>
</dbReference>
<gene>
    <name evidence="1" type="ORF">C7402_102322</name>
</gene>
<accession>A0ABX5KTU7</accession>
<dbReference type="EMBL" id="QEOB01000002">
    <property type="protein sequence ID" value="PVX86486.1"/>
    <property type="molecule type" value="Genomic_DNA"/>
</dbReference>
<protein>
    <submittedName>
        <fullName evidence="1">Uncharacterized protein</fullName>
    </submittedName>
</protein>
<sequence>MPNLRVVYDNAADRATLGASSTAGALPVTNLCTQLKSQVWRATGTSATLTATWPTPELVACVVLPFCNLTSGATMRVRGYTIAGDAVPAFDTGVQPACPYAPLGLFGWGTQSLGCNAFAFGGGTYAVAWFAHAAVEQIVIDLADPGNAAGYIEASRLVAGAYWSPTTNAAWNPKLAVEDSTTNTRNDAGDLITDRGTKYRTLAVSLSWMPPVDRDQFMSILRGSGFARPIFVSLFPESADPLQEQQYQIWGKLSDLGSLGHDFVANYTGSISIQEA</sequence>